<dbReference type="AlphaFoldDB" id="A0A9W9F2Y6"/>
<gene>
    <name evidence="10" type="ORF">N7456_008579</name>
</gene>
<dbReference type="PANTHER" id="PTHR24305:SF230">
    <property type="entry name" value="P450, PUTATIVE (EUROFUNG)-RELATED"/>
    <property type="match status" value="1"/>
</dbReference>
<dbReference type="PRINTS" id="PR00385">
    <property type="entry name" value="P450"/>
</dbReference>
<keyword evidence="6 8" id="KW-0408">Iron</keyword>
<reference evidence="10" key="2">
    <citation type="journal article" date="2023" name="IMA Fungus">
        <title>Comparative genomic study of the Penicillium genus elucidates a diverse pangenome and 15 lateral gene transfer events.</title>
        <authorList>
            <person name="Petersen C."/>
            <person name="Sorensen T."/>
            <person name="Nielsen M.R."/>
            <person name="Sondergaard T.E."/>
            <person name="Sorensen J.L."/>
            <person name="Fitzpatrick D.A."/>
            <person name="Frisvad J.C."/>
            <person name="Nielsen K.L."/>
        </authorList>
    </citation>
    <scope>NUCLEOTIDE SEQUENCE</scope>
    <source>
        <strain evidence="10">IBT 30069</strain>
    </source>
</reference>
<comment type="cofactor">
    <cofactor evidence="1 8">
        <name>heme</name>
        <dbReference type="ChEBI" id="CHEBI:30413"/>
    </cofactor>
</comment>
<dbReference type="InterPro" id="IPR036396">
    <property type="entry name" value="Cyt_P450_sf"/>
</dbReference>
<dbReference type="EMBL" id="JAPQKH010000006">
    <property type="protein sequence ID" value="KAJ5092718.1"/>
    <property type="molecule type" value="Genomic_DNA"/>
</dbReference>
<evidence type="ECO:0000313" key="10">
    <source>
        <dbReference type="EMBL" id="KAJ5092718.1"/>
    </source>
</evidence>
<dbReference type="PANTHER" id="PTHR24305">
    <property type="entry name" value="CYTOCHROME P450"/>
    <property type="match status" value="1"/>
</dbReference>
<sequence length="504" mass="57515">MASIAFLQSLLHNPGSVVATLVTIGLIHALGKGLYNVFFHPLRSFPGPTLHAMSRIPYCWKLLRGTMPYDVLDLHEEYGDVVRIAPDELAFSNSTAWKEIMGHRPGVEEFGKLKNFYRPVEASPVNIVNAERDEHSVLRRQLAHGFSEKSMRDQEPLIKVYIDLLIQRLHENCAAGAQAINLTAWYNWTTFDIIGDLAFGEPFGCLQNSEYHPYVHLIFESARAGTIFQSVGFYPLLNKLFWALIPKAALGRFVRQTKLSMEKLQRRMEPGNERSDLIEGLLLKKEELVKKNLTMENLQSNGNILIIGGSETTATLLSGVTYLLLSNPHVLERLTKEVRSTFKNEKEITMTSVNQLTYMLACLNEALRVYPPVPTGLPRVVPSEGRTVLGRYVPPKTIVALHHWALYHNEKHFTDPDLYNPERFLGDPRYANDDFDILQPFNVGPRNCLGRNLAYVEMRMILARVIFNFDMKIAEESKGWMERQKIYLFWQKGPLHVHLTPVSK</sequence>
<evidence type="ECO:0000256" key="2">
    <source>
        <dbReference type="ARBA" id="ARBA00010617"/>
    </source>
</evidence>
<accession>A0A9W9F2Y6</accession>
<evidence type="ECO:0000256" key="5">
    <source>
        <dbReference type="ARBA" id="ARBA00023002"/>
    </source>
</evidence>
<evidence type="ECO:0000313" key="11">
    <source>
        <dbReference type="Proteomes" id="UP001149165"/>
    </source>
</evidence>
<name>A0A9W9F2Y6_9EURO</name>
<reference evidence="10" key="1">
    <citation type="submission" date="2022-11" db="EMBL/GenBank/DDBJ databases">
        <authorList>
            <person name="Petersen C."/>
        </authorList>
    </citation>
    <scope>NUCLEOTIDE SEQUENCE</scope>
    <source>
        <strain evidence="10">IBT 30069</strain>
    </source>
</reference>
<comment type="caution">
    <text evidence="10">The sequence shown here is derived from an EMBL/GenBank/DDBJ whole genome shotgun (WGS) entry which is preliminary data.</text>
</comment>
<dbReference type="PRINTS" id="PR00463">
    <property type="entry name" value="EP450I"/>
</dbReference>
<dbReference type="Proteomes" id="UP001149165">
    <property type="component" value="Unassembled WGS sequence"/>
</dbReference>
<comment type="similarity">
    <text evidence="2 9">Belongs to the cytochrome P450 family.</text>
</comment>
<evidence type="ECO:0000256" key="9">
    <source>
        <dbReference type="RuleBase" id="RU000461"/>
    </source>
</evidence>
<evidence type="ECO:0000256" key="6">
    <source>
        <dbReference type="ARBA" id="ARBA00023004"/>
    </source>
</evidence>
<organism evidence="10 11">
    <name type="scientific">Penicillium angulare</name>
    <dbReference type="NCBI Taxonomy" id="116970"/>
    <lineage>
        <taxon>Eukaryota</taxon>
        <taxon>Fungi</taxon>
        <taxon>Dikarya</taxon>
        <taxon>Ascomycota</taxon>
        <taxon>Pezizomycotina</taxon>
        <taxon>Eurotiomycetes</taxon>
        <taxon>Eurotiomycetidae</taxon>
        <taxon>Eurotiales</taxon>
        <taxon>Aspergillaceae</taxon>
        <taxon>Penicillium</taxon>
    </lineage>
</organism>
<dbReference type="InterPro" id="IPR001128">
    <property type="entry name" value="Cyt_P450"/>
</dbReference>
<keyword evidence="11" id="KW-1185">Reference proteome</keyword>
<dbReference type="InterPro" id="IPR017972">
    <property type="entry name" value="Cyt_P450_CS"/>
</dbReference>
<keyword evidence="3 8" id="KW-0349">Heme</keyword>
<keyword evidence="5 9" id="KW-0560">Oxidoreductase</keyword>
<evidence type="ECO:0000256" key="7">
    <source>
        <dbReference type="ARBA" id="ARBA00023033"/>
    </source>
</evidence>
<evidence type="ECO:0000256" key="3">
    <source>
        <dbReference type="ARBA" id="ARBA00022617"/>
    </source>
</evidence>
<evidence type="ECO:0000256" key="4">
    <source>
        <dbReference type="ARBA" id="ARBA00022723"/>
    </source>
</evidence>
<keyword evidence="7 9" id="KW-0503">Monooxygenase</keyword>
<proteinExistence type="inferred from homology"/>
<dbReference type="GO" id="GO:0004497">
    <property type="term" value="F:monooxygenase activity"/>
    <property type="evidence" value="ECO:0007669"/>
    <property type="project" value="UniProtKB-KW"/>
</dbReference>
<dbReference type="InterPro" id="IPR002401">
    <property type="entry name" value="Cyt_P450_E_grp-I"/>
</dbReference>
<evidence type="ECO:0000256" key="1">
    <source>
        <dbReference type="ARBA" id="ARBA00001971"/>
    </source>
</evidence>
<dbReference type="Gene3D" id="1.10.630.10">
    <property type="entry name" value="Cytochrome P450"/>
    <property type="match status" value="1"/>
</dbReference>
<dbReference type="GO" id="GO:0016705">
    <property type="term" value="F:oxidoreductase activity, acting on paired donors, with incorporation or reduction of molecular oxygen"/>
    <property type="evidence" value="ECO:0007669"/>
    <property type="project" value="InterPro"/>
</dbReference>
<dbReference type="PROSITE" id="PS00086">
    <property type="entry name" value="CYTOCHROME_P450"/>
    <property type="match status" value="1"/>
</dbReference>
<dbReference type="SUPFAM" id="SSF48264">
    <property type="entry name" value="Cytochrome P450"/>
    <property type="match status" value="1"/>
</dbReference>
<dbReference type="CDD" id="cd11058">
    <property type="entry name" value="CYP60B-like"/>
    <property type="match status" value="1"/>
</dbReference>
<protein>
    <submittedName>
        <fullName evidence="10">Cytochrome P450 monooxygenase</fullName>
    </submittedName>
</protein>
<dbReference type="OrthoDB" id="1470350at2759"/>
<feature type="binding site" description="axial binding residue" evidence="8">
    <location>
        <position position="448"/>
    </location>
    <ligand>
        <name>heme</name>
        <dbReference type="ChEBI" id="CHEBI:30413"/>
    </ligand>
    <ligandPart>
        <name>Fe</name>
        <dbReference type="ChEBI" id="CHEBI:18248"/>
    </ligandPart>
</feature>
<dbReference type="GO" id="GO:0043386">
    <property type="term" value="P:mycotoxin biosynthetic process"/>
    <property type="evidence" value="ECO:0007669"/>
    <property type="project" value="UniProtKB-ARBA"/>
</dbReference>
<dbReference type="GO" id="GO:0005506">
    <property type="term" value="F:iron ion binding"/>
    <property type="evidence" value="ECO:0007669"/>
    <property type="project" value="InterPro"/>
</dbReference>
<dbReference type="GO" id="GO:0020037">
    <property type="term" value="F:heme binding"/>
    <property type="evidence" value="ECO:0007669"/>
    <property type="project" value="InterPro"/>
</dbReference>
<dbReference type="Pfam" id="PF00067">
    <property type="entry name" value="p450"/>
    <property type="match status" value="1"/>
</dbReference>
<evidence type="ECO:0000256" key="8">
    <source>
        <dbReference type="PIRSR" id="PIRSR602401-1"/>
    </source>
</evidence>
<dbReference type="InterPro" id="IPR050121">
    <property type="entry name" value="Cytochrome_P450_monoxygenase"/>
</dbReference>
<keyword evidence="4 8" id="KW-0479">Metal-binding</keyword>
<dbReference type="FunFam" id="1.10.630.10:FF:000047">
    <property type="entry name" value="Cytochrome P450 monooxygenase"/>
    <property type="match status" value="1"/>
</dbReference>